<comment type="caution">
    <text evidence="10">The sequence shown here is derived from an EMBL/GenBank/DDBJ whole genome shotgun (WGS) entry which is preliminary data.</text>
</comment>
<dbReference type="FunFam" id="2.130.10.10:FF:000098">
    <property type="entry name" value="WD repeat-containing protein slp1"/>
    <property type="match status" value="1"/>
</dbReference>
<dbReference type="InterPro" id="IPR033010">
    <property type="entry name" value="Cdc20/Fizzy"/>
</dbReference>
<dbReference type="STRING" id="133381.A0A2T9ZL91"/>
<dbReference type="InterPro" id="IPR015943">
    <property type="entry name" value="WD40/YVTN_repeat-like_dom_sf"/>
</dbReference>
<evidence type="ECO:0000313" key="10">
    <source>
        <dbReference type="EMBL" id="PVV05364.1"/>
    </source>
</evidence>
<evidence type="ECO:0000256" key="8">
    <source>
        <dbReference type="SAM" id="MobiDB-lite"/>
    </source>
</evidence>
<dbReference type="PRINTS" id="PR00320">
    <property type="entry name" value="GPROTEINBRPT"/>
</dbReference>
<feature type="region of interest" description="Disordered" evidence="8">
    <location>
        <begin position="463"/>
        <end position="486"/>
    </location>
</feature>
<protein>
    <recommendedName>
        <fullName evidence="9">CDC20/Fizzy WD40 domain-containing protein</fullName>
    </recommendedName>
</protein>
<keyword evidence="6" id="KW-0131">Cell cycle</keyword>
<dbReference type="InterPro" id="IPR020472">
    <property type="entry name" value="WD40_PAC1"/>
</dbReference>
<dbReference type="GO" id="GO:0031145">
    <property type="term" value="P:anaphase-promoting complex-dependent catabolic process"/>
    <property type="evidence" value="ECO:0007669"/>
    <property type="project" value="TreeGrafter"/>
</dbReference>
<proteinExistence type="inferred from homology"/>
<dbReference type="InterPro" id="IPR036322">
    <property type="entry name" value="WD40_repeat_dom_sf"/>
</dbReference>
<dbReference type="GO" id="GO:0005680">
    <property type="term" value="C:anaphase-promoting complex"/>
    <property type="evidence" value="ECO:0007669"/>
    <property type="project" value="TreeGrafter"/>
</dbReference>
<keyword evidence="4" id="KW-0677">Repeat</keyword>
<feature type="domain" description="CDC20/Fizzy WD40" evidence="9">
    <location>
        <begin position="146"/>
        <end position="435"/>
    </location>
</feature>
<feature type="repeat" description="WD" evidence="7">
    <location>
        <begin position="404"/>
        <end position="437"/>
    </location>
</feature>
<feature type="repeat" description="WD" evidence="7">
    <location>
        <begin position="274"/>
        <end position="315"/>
    </location>
</feature>
<comment type="similarity">
    <text evidence="1">Belongs to the WD repeat CDC20/Fizzy family.</text>
</comment>
<dbReference type="EMBL" id="MBFS01000011">
    <property type="protein sequence ID" value="PVV05364.1"/>
    <property type="molecule type" value="Genomic_DNA"/>
</dbReference>
<dbReference type="PROSITE" id="PS00678">
    <property type="entry name" value="WD_REPEATS_1"/>
    <property type="match status" value="2"/>
</dbReference>
<accession>A0A2T9ZL91</accession>
<dbReference type="PANTHER" id="PTHR19918">
    <property type="entry name" value="CELL DIVISION CYCLE 20 CDC20 FIZZY -RELATED"/>
    <property type="match status" value="1"/>
</dbReference>
<keyword evidence="5" id="KW-0498">Mitosis</keyword>
<name>A0A2T9ZL91_9FUNG</name>
<dbReference type="OrthoDB" id="10263272at2759"/>
<dbReference type="Gene3D" id="2.130.10.10">
    <property type="entry name" value="YVTN repeat-like/Quinoprotein amine dehydrogenase"/>
    <property type="match status" value="1"/>
</dbReference>
<evidence type="ECO:0000256" key="2">
    <source>
        <dbReference type="ARBA" id="ARBA00022574"/>
    </source>
</evidence>
<keyword evidence="11" id="KW-1185">Reference proteome</keyword>
<dbReference type="Pfam" id="PF24807">
    <property type="entry name" value="WD40_CDC20-Fz"/>
    <property type="match status" value="1"/>
</dbReference>
<dbReference type="GO" id="GO:1990757">
    <property type="term" value="F:ubiquitin ligase activator activity"/>
    <property type="evidence" value="ECO:0007669"/>
    <property type="project" value="TreeGrafter"/>
</dbReference>
<evidence type="ECO:0000256" key="4">
    <source>
        <dbReference type="ARBA" id="ARBA00022737"/>
    </source>
</evidence>
<dbReference type="PROSITE" id="PS50294">
    <property type="entry name" value="WD_REPEATS_REGION"/>
    <property type="match status" value="3"/>
</dbReference>
<reference evidence="10 11" key="1">
    <citation type="journal article" date="2018" name="MBio">
        <title>Comparative Genomics Reveals the Core Gene Toolbox for the Fungus-Insect Symbiosis.</title>
        <authorList>
            <person name="Wang Y."/>
            <person name="Stata M."/>
            <person name="Wang W."/>
            <person name="Stajich J.E."/>
            <person name="White M.M."/>
            <person name="Moncalvo J.M."/>
        </authorList>
    </citation>
    <scope>NUCLEOTIDE SEQUENCE [LARGE SCALE GENOMIC DNA]</scope>
    <source>
        <strain evidence="10 11">SC-DP-2</strain>
    </source>
</reference>
<dbReference type="InterPro" id="IPR001680">
    <property type="entry name" value="WD40_rpt"/>
</dbReference>
<evidence type="ECO:0000256" key="3">
    <source>
        <dbReference type="ARBA" id="ARBA00022618"/>
    </source>
</evidence>
<dbReference type="AlphaFoldDB" id="A0A2T9ZL91"/>
<dbReference type="GO" id="GO:0010997">
    <property type="term" value="F:anaphase-promoting complex binding"/>
    <property type="evidence" value="ECO:0007669"/>
    <property type="project" value="InterPro"/>
</dbReference>
<dbReference type="PROSITE" id="PS50082">
    <property type="entry name" value="WD_REPEATS_2"/>
    <property type="match status" value="3"/>
</dbReference>
<dbReference type="PANTHER" id="PTHR19918:SF8">
    <property type="entry name" value="FI02843P"/>
    <property type="match status" value="1"/>
</dbReference>
<dbReference type="GO" id="GO:0051301">
    <property type="term" value="P:cell division"/>
    <property type="evidence" value="ECO:0007669"/>
    <property type="project" value="UniProtKB-KW"/>
</dbReference>
<organism evidence="10 11">
    <name type="scientific">Smittium megazygosporum</name>
    <dbReference type="NCBI Taxonomy" id="133381"/>
    <lineage>
        <taxon>Eukaryota</taxon>
        <taxon>Fungi</taxon>
        <taxon>Fungi incertae sedis</taxon>
        <taxon>Zoopagomycota</taxon>
        <taxon>Kickxellomycotina</taxon>
        <taxon>Harpellomycetes</taxon>
        <taxon>Harpellales</taxon>
        <taxon>Legeriomycetaceae</taxon>
        <taxon>Smittium</taxon>
    </lineage>
</organism>
<evidence type="ECO:0000256" key="1">
    <source>
        <dbReference type="ARBA" id="ARBA00006445"/>
    </source>
</evidence>
<evidence type="ECO:0000259" key="9">
    <source>
        <dbReference type="Pfam" id="PF24807"/>
    </source>
</evidence>
<keyword evidence="2 7" id="KW-0853">WD repeat</keyword>
<dbReference type="InterPro" id="IPR056150">
    <property type="entry name" value="WD40_CDC20-Fz"/>
</dbReference>
<evidence type="ECO:0000256" key="7">
    <source>
        <dbReference type="PROSITE-ProRule" id="PRU00221"/>
    </source>
</evidence>
<sequence>MISLESPPFKHTSKARSLMCADVDLPYISSFHRSLLHPSSDSGSSDSHRLASDRAMPDTSIAKLGIASSILLSDSNTDTKSDSSSAYHNEIAKACGTYSNEKILSFDSHAPISKSKTAVKIKEKTNNVASRLNNNRRILTNPDRILDAPGLLDDFYLNLMDWSADNTLAVALERNVYLWDASSGDVTTLCETANNSTVSSIKWSQDGAYLSIASSDGDVQIWDVQSRIKVRSMIGRQDRAGTLSWNNHILSSGGQDGSIWHHDVRISDHKIAQVFGHTGEVCGLTWRSDGGLLASGGNDNLVNIWDIRSNLPKFTKSNHTAAVKALDWCPWQLNVLATGGGTSDKHIHFWNTSTTYKVSSIKTDSQVTSLRWSKNYKEISSTHGFPDNSVTVWSYPDLNKVISIPAHNSRILHSALSPDGQTLATIASDENLKFWRLFEHIYDASGALKTPILSSAHAKTADLPDSTLNKSTAKKPKMPSVKGSSSVNALGPRFKKAMIR</sequence>
<evidence type="ECO:0000256" key="5">
    <source>
        <dbReference type="ARBA" id="ARBA00022776"/>
    </source>
</evidence>
<evidence type="ECO:0000256" key="6">
    <source>
        <dbReference type="ARBA" id="ARBA00023306"/>
    </source>
</evidence>
<dbReference type="SUPFAM" id="SSF50978">
    <property type="entry name" value="WD40 repeat-like"/>
    <property type="match status" value="1"/>
</dbReference>
<keyword evidence="3" id="KW-0132">Cell division</keyword>
<evidence type="ECO:0000313" key="11">
    <source>
        <dbReference type="Proteomes" id="UP000245609"/>
    </source>
</evidence>
<dbReference type="Proteomes" id="UP000245609">
    <property type="component" value="Unassembled WGS sequence"/>
</dbReference>
<dbReference type="GO" id="GO:1905786">
    <property type="term" value="P:positive regulation of anaphase-promoting complex-dependent catabolic process"/>
    <property type="evidence" value="ECO:0007669"/>
    <property type="project" value="TreeGrafter"/>
</dbReference>
<dbReference type="SMART" id="SM00320">
    <property type="entry name" value="WD40"/>
    <property type="match status" value="7"/>
</dbReference>
<dbReference type="InterPro" id="IPR019775">
    <property type="entry name" value="WD40_repeat_CS"/>
</dbReference>
<feature type="repeat" description="WD" evidence="7">
    <location>
        <begin position="191"/>
        <end position="232"/>
    </location>
</feature>
<gene>
    <name evidence="10" type="ORF">BB560_000118</name>
</gene>